<reference evidence="2 3" key="1">
    <citation type="submission" date="2024-02" db="EMBL/GenBank/DDBJ databases">
        <authorList>
            <person name="Chen Y."/>
            <person name="Shah S."/>
            <person name="Dougan E. K."/>
            <person name="Thang M."/>
            <person name="Chan C."/>
        </authorList>
    </citation>
    <scope>NUCLEOTIDE SEQUENCE [LARGE SCALE GENOMIC DNA]</scope>
</reference>
<name>A0ABP0IJ33_9DINO</name>
<sequence length="221" mass="24714">MRLPPSSSAAVATEISKDPYGYSSLGLMQAGNKEEFLKDAQRREKQIRREKNSGWVVALREARVTYIAGRPFHGYWRIRQSLKSASAASNHGGYQDFSFPLEDIAPYVAEFASVTGIPVGGVDFIWEEENADVKTMPYTLEVSPTSDINPPAPSSWKKTYKEFKKTKGYRKAFLDVRRSWAQFMTLAVIDQHDSEGLKSPSGTSEKRDSQPSVKAATSLEH</sequence>
<gene>
    <name evidence="2" type="ORF">CCMP2556_LOCUS6409</name>
</gene>
<organism evidence="2 3">
    <name type="scientific">Durusdinium trenchii</name>
    <dbReference type="NCBI Taxonomy" id="1381693"/>
    <lineage>
        <taxon>Eukaryota</taxon>
        <taxon>Sar</taxon>
        <taxon>Alveolata</taxon>
        <taxon>Dinophyceae</taxon>
        <taxon>Suessiales</taxon>
        <taxon>Symbiodiniaceae</taxon>
        <taxon>Durusdinium</taxon>
    </lineage>
</organism>
<feature type="region of interest" description="Disordered" evidence="1">
    <location>
        <begin position="194"/>
        <end position="221"/>
    </location>
</feature>
<keyword evidence="3" id="KW-1185">Reference proteome</keyword>
<evidence type="ECO:0000313" key="3">
    <source>
        <dbReference type="Proteomes" id="UP001642484"/>
    </source>
</evidence>
<dbReference type="Gene3D" id="3.30.470.20">
    <property type="entry name" value="ATP-grasp fold, B domain"/>
    <property type="match status" value="1"/>
</dbReference>
<evidence type="ECO:0000313" key="2">
    <source>
        <dbReference type="EMBL" id="CAK9001319.1"/>
    </source>
</evidence>
<dbReference type="EMBL" id="CAXAMN010002780">
    <property type="protein sequence ID" value="CAK9001319.1"/>
    <property type="molecule type" value="Genomic_DNA"/>
</dbReference>
<protein>
    <submittedName>
        <fullName evidence="2">Uncharacterized protein</fullName>
    </submittedName>
</protein>
<proteinExistence type="predicted"/>
<comment type="caution">
    <text evidence="2">The sequence shown here is derived from an EMBL/GenBank/DDBJ whole genome shotgun (WGS) entry which is preliminary data.</text>
</comment>
<accession>A0ABP0IJ33</accession>
<evidence type="ECO:0000256" key="1">
    <source>
        <dbReference type="SAM" id="MobiDB-lite"/>
    </source>
</evidence>
<dbReference type="Proteomes" id="UP001642484">
    <property type="component" value="Unassembled WGS sequence"/>
</dbReference>